<evidence type="ECO:0000313" key="2">
    <source>
        <dbReference type="Proteomes" id="UP000326380"/>
    </source>
</evidence>
<gene>
    <name evidence="1" type="ORF">F0P96_01485</name>
</gene>
<dbReference type="Proteomes" id="UP000326380">
    <property type="component" value="Unassembled WGS sequence"/>
</dbReference>
<dbReference type="Gene3D" id="3.75.10.10">
    <property type="entry name" value="L-arginine/glycine Amidinotransferase, Chain A"/>
    <property type="match status" value="1"/>
</dbReference>
<dbReference type="NCBIfam" id="NF046062">
    <property type="entry name" value="citrull_CtlX"/>
    <property type="match status" value="1"/>
</dbReference>
<dbReference type="InterPro" id="IPR014541">
    <property type="entry name" value="Amdntrnsf_FN0238"/>
</dbReference>
<protein>
    <submittedName>
        <fullName evidence="1">Amidinotransferase</fullName>
    </submittedName>
</protein>
<dbReference type="AlphaFoldDB" id="A0A7L4ZVB7"/>
<keyword evidence="2" id="KW-1185">Reference proteome</keyword>
<accession>A0A7L4ZVB7</accession>
<sequence length="311" mass="34250">MPQSASTVFLIRPVRFGFNAETAASNHFQHAIAGLSDEAVQQQAFAEFDEAVRRLRDRGVRVLVFDDTTEPAKPDAVFPNNWLTLHPDGRVLLYPMCAPNRRAERRPDILDQLRRQFTIDEIVDFSPYEQENRFLEGTGSIIFDHLHRVAYAALSPRTDAGLLQEVAAHLGYRPVAFRAHDAHGHAIYHTNVMMCLGARFAVICLDSITDERERATMVDALAATGREIVPITLAQVARFAGNMLTLQPATGPELVVMSQSAFDALTAEQRDTLGRYGELLPLPIPTIETIGGGSARCMLAEVFLPAAGATV</sequence>
<reference evidence="1 2" key="1">
    <citation type="submission" date="2019-09" db="EMBL/GenBank/DDBJ databases">
        <title>Genome sequence of Hymenobacter sp. M3.</title>
        <authorList>
            <person name="Srinivasan S."/>
        </authorList>
    </citation>
    <scope>NUCLEOTIDE SEQUENCE [LARGE SCALE GENOMIC DNA]</scope>
    <source>
        <strain evidence="1 2">M3</strain>
    </source>
</reference>
<name>A0A7L4ZVB7_9BACT</name>
<dbReference type="EMBL" id="VTWU01000001">
    <property type="protein sequence ID" value="KAA9339325.1"/>
    <property type="molecule type" value="Genomic_DNA"/>
</dbReference>
<dbReference type="RefSeq" id="WP_151076973.1">
    <property type="nucleotide sequence ID" value="NZ_CP047647.1"/>
</dbReference>
<proteinExistence type="predicted"/>
<evidence type="ECO:0000313" key="1">
    <source>
        <dbReference type="EMBL" id="KAA9339325.1"/>
    </source>
</evidence>
<dbReference type="Pfam" id="PF19420">
    <property type="entry name" value="DDAH_eukar"/>
    <property type="match status" value="1"/>
</dbReference>
<dbReference type="SUPFAM" id="SSF55909">
    <property type="entry name" value="Pentein"/>
    <property type="match status" value="1"/>
</dbReference>
<dbReference type="PANTHER" id="PTHR43224">
    <property type="entry name" value="AMIDINOTRANSFERASE"/>
    <property type="match status" value="1"/>
</dbReference>
<organism evidence="1 2">
    <name type="scientific">Hymenobacter busanensis</name>
    <dbReference type="NCBI Taxonomy" id="2607656"/>
    <lineage>
        <taxon>Bacteria</taxon>
        <taxon>Pseudomonadati</taxon>
        <taxon>Bacteroidota</taxon>
        <taxon>Cytophagia</taxon>
        <taxon>Cytophagales</taxon>
        <taxon>Hymenobacteraceae</taxon>
        <taxon>Hymenobacter</taxon>
    </lineage>
</organism>
<dbReference type="PANTHER" id="PTHR43224:SF1">
    <property type="entry name" value="AMIDINOTRANSFERASE"/>
    <property type="match status" value="1"/>
</dbReference>
<dbReference type="PIRSF" id="PIRSF028188">
    <property type="entry name" value="Amdntrnsf_FN0238"/>
    <property type="match status" value="1"/>
</dbReference>
<comment type="caution">
    <text evidence="1">The sequence shown here is derived from an EMBL/GenBank/DDBJ whole genome shotgun (WGS) entry which is preliminary data.</text>
</comment>